<feature type="transmembrane region" description="Helical" evidence="1">
    <location>
        <begin position="222"/>
        <end position="238"/>
    </location>
</feature>
<evidence type="ECO:0000313" key="5">
    <source>
        <dbReference type="Proteomes" id="UP000578077"/>
    </source>
</evidence>
<evidence type="ECO:0000256" key="1">
    <source>
        <dbReference type="SAM" id="Phobius"/>
    </source>
</evidence>
<feature type="transmembrane region" description="Helical" evidence="1">
    <location>
        <begin position="162"/>
        <end position="184"/>
    </location>
</feature>
<feature type="domain" description="SGNH" evidence="3">
    <location>
        <begin position="421"/>
        <end position="651"/>
    </location>
</feature>
<dbReference type="InterPro" id="IPR002656">
    <property type="entry name" value="Acyl_transf_3_dom"/>
</dbReference>
<dbReference type="PANTHER" id="PTHR23028">
    <property type="entry name" value="ACETYLTRANSFERASE"/>
    <property type="match status" value="1"/>
</dbReference>
<keyword evidence="5" id="KW-1185">Reference proteome</keyword>
<feature type="transmembrane region" description="Helical" evidence="1">
    <location>
        <begin position="288"/>
        <end position="306"/>
    </location>
</feature>
<gene>
    <name evidence="4" type="ORF">HNR25_002011</name>
</gene>
<protein>
    <submittedName>
        <fullName evidence="4">Peptidoglycan/LPS O-acetylase OafA/YrhL</fullName>
    </submittedName>
</protein>
<dbReference type="GO" id="GO:0016020">
    <property type="term" value="C:membrane"/>
    <property type="evidence" value="ECO:0007669"/>
    <property type="project" value="TreeGrafter"/>
</dbReference>
<comment type="caution">
    <text evidence="4">The sequence shown here is derived from an EMBL/GenBank/DDBJ whole genome shotgun (WGS) entry which is preliminary data.</text>
</comment>
<dbReference type="EMBL" id="JACHLY010000001">
    <property type="protein sequence ID" value="MBB5998260.1"/>
    <property type="molecule type" value="Genomic_DNA"/>
</dbReference>
<dbReference type="AlphaFoldDB" id="A0A841ECS2"/>
<feature type="transmembrane region" description="Helical" evidence="1">
    <location>
        <begin position="138"/>
        <end position="155"/>
    </location>
</feature>
<feature type="transmembrane region" description="Helical" evidence="1">
    <location>
        <begin position="25"/>
        <end position="45"/>
    </location>
</feature>
<reference evidence="4 5" key="1">
    <citation type="submission" date="2020-08" db="EMBL/GenBank/DDBJ databases">
        <title>Sequencing the genomes of 1000 actinobacteria strains.</title>
        <authorList>
            <person name="Klenk H.-P."/>
        </authorList>
    </citation>
    <scope>NUCLEOTIDE SEQUENCE [LARGE SCALE GENOMIC DNA]</scope>
    <source>
        <strain evidence="4 5">DSM 44593</strain>
    </source>
</reference>
<feature type="transmembrane region" description="Helical" evidence="1">
    <location>
        <begin position="244"/>
        <end position="267"/>
    </location>
</feature>
<feature type="transmembrane region" description="Helical" evidence="1">
    <location>
        <begin position="312"/>
        <end position="328"/>
    </location>
</feature>
<accession>A0A841ECS2</accession>
<proteinExistence type="predicted"/>
<dbReference type="Pfam" id="PF19040">
    <property type="entry name" value="SGNH"/>
    <property type="match status" value="1"/>
</dbReference>
<dbReference type="RefSeq" id="WP_312862453.1">
    <property type="nucleotide sequence ID" value="NZ_JACHLY010000001.1"/>
</dbReference>
<dbReference type="InterPro" id="IPR050879">
    <property type="entry name" value="Acyltransferase_3"/>
</dbReference>
<feature type="domain" description="Acyltransferase 3" evidence="2">
    <location>
        <begin position="3"/>
        <end position="328"/>
    </location>
</feature>
<evidence type="ECO:0000259" key="2">
    <source>
        <dbReference type="Pfam" id="PF01757"/>
    </source>
</evidence>
<dbReference type="PANTHER" id="PTHR23028:SF53">
    <property type="entry name" value="ACYL_TRANSF_3 DOMAIN-CONTAINING PROTEIN"/>
    <property type="match status" value="1"/>
</dbReference>
<keyword evidence="1" id="KW-1133">Transmembrane helix</keyword>
<dbReference type="InterPro" id="IPR043968">
    <property type="entry name" value="SGNH"/>
</dbReference>
<sequence>MQGLRAVAVALVLVYHVDHDLLPGGYVGVDVFFVISGFLITSLLLREARTEGRVSLGAFYVRRIRRILPAASVVLVGTGLAALWLLPATRLAETARELVASAVYVENLFLAGESVDYLAAESAASPVQHFWSLAVEEQFYLLWPLLFAAWAAGGPRWGRRRVALAAAGGVLAVSLGFSAVLTATDPQPAYFLPQTRMWELAAGGVLAVASVRIVWPVRVRWVLGWAGLAAIGWSVLAYDDQTPFPGVAAVVPVAGAAAVIAAGCNGGRWSSYGLLASGPARFGGDISYPLYLWHWPVIVFASALTGSARLEPLYAGLAVVVSVVLAWGTKVAVEDPVRRWGLLRSGRRAGVFAVVAALVVVLVGAVQVGRYEWLKGAEFDPVQHVGPAALGTSEPMGSGAVPLYPSAVAAGEDFPDVKDECQAPPETTRLQSCVYGPDDADTTVALVGDSHAAQWAPALRTIADDHDWQLHIYAKSSCSFTLTTMERNDRDYDACTEWNESLLDELSGDIEPDILFTTSSANNKAASASSQSDGALDIAAGMNRLWSPLEDAGTDVVAIRDNPRMATRLPECVSLHKDDLAQCEQPAEDAFSNDDPQVIAAGNDPDADVVDLTEEFCTGDTCLPVIGNVTVYRDSHHLTATYSEMLAPKLERAAGNALGGL</sequence>
<evidence type="ECO:0000313" key="4">
    <source>
        <dbReference type="EMBL" id="MBB5998260.1"/>
    </source>
</evidence>
<evidence type="ECO:0000259" key="3">
    <source>
        <dbReference type="Pfam" id="PF19040"/>
    </source>
</evidence>
<dbReference type="GO" id="GO:0009103">
    <property type="term" value="P:lipopolysaccharide biosynthetic process"/>
    <property type="evidence" value="ECO:0007669"/>
    <property type="project" value="TreeGrafter"/>
</dbReference>
<feature type="transmembrane region" description="Helical" evidence="1">
    <location>
        <begin position="196"/>
        <end position="215"/>
    </location>
</feature>
<dbReference type="GO" id="GO:0016747">
    <property type="term" value="F:acyltransferase activity, transferring groups other than amino-acyl groups"/>
    <property type="evidence" value="ECO:0007669"/>
    <property type="project" value="InterPro"/>
</dbReference>
<keyword evidence="1" id="KW-0812">Transmembrane</keyword>
<keyword evidence="1" id="KW-0472">Membrane</keyword>
<dbReference type="Pfam" id="PF01757">
    <property type="entry name" value="Acyl_transf_3"/>
    <property type="match status" value="1"/>
</dbReference>
<organism evidence="4 5">
    <name type="scientific">Streptomonospora salina</name>
    <dbReference type="NCBI Taxonomy" id="104205"/>
    <lineage>
        <taxon>Bacteria</taxon>
        <taxon>Bacillati</taxon>
        <taxon>Actinomycetota</taxon>
        <taxon>Actinomycetes</taxon>
        <taxon>Streptosporangiales</taxon>
        <taxon>Nocardiopsidaceae</taxon>
        <taxon>Streptomonospora</taxon>
    </lineage>
</organism>
<feature type="transmembrane region" description="Helical" evidence="1">
    <location>
        <begin position="349"/>
        <end position="369"/>
    </location>
</feature>
<feature type="transmembrane region" description="Helical" evidence="1">
    <location>
        <begin position="66"/>
        <end position="86"/>
    </location>
</feature>
<name>A0A841ECS2_9ACTN</name>
<dbReference type="Proteomes" id="UP000578077">
    <property type="component" value="Unassembled WGS sequence"/>
</dbReference>